<evidence type="ECO:0000256" key="1">
    <source>
        <dbReference type="SAM" id="Phobius"/>
    </source>
</evidence>
<keyword evidence="1" id="KW-0472">Membrane</keyword>
<sequence>MPLVVPEPYVPALAGEAVAAVALAVHTVWFVALAALGAVVALRPVAPR</sequence>
<accession>A0A239D959</accession>
<dbReference type="RefSeq" id="WP_179224275.1">
    <property type="nucleotide sequence ID" value="NZ_FZOO01000003.1"/>
</dbReference>
<proteinExistence type="predicted"/>
<keyword evidence="3" id="KW-1185">Reference proteome</keyword>
<protein>
    <submittedName>
        <fullName evidence="2">Uncharacterized protein</fullName>
    </submittedName>
</protein>
<dbReference type="EMBL" id="FZOO01000003">
    <property type="protein sequence ID" value="SNS28827.1"/>
    <property type="molecule type" value="Genomic_DNA"/>
</dbReference>
<feature type="transmembrane region" description="Helical" evidence="1">
    <location>
        <begin position="20"/>
        <end position="42"/>
    </location>
</feature>
<organism evidence="2 3">
    <name type="scientific">Geodermatophilus pulveris</name>
    <dbReference type="NCBI Taxonomy" id="1564159"/>
    <lineage>
        <taxon>Bacteria</taxon>
        <taxon>Bacillati</taxon>
        <taxon>Actinomycetota</taxon>
        <taxon>Actinomycetes</taxon>
        <taxon>Geodermatophilales</taxon>
        <taxon>Geodermatophilaceae</taxon>
        <taxon>Geodermatophilus</taxon>
    </lineage>
</organism>
<evidence type="ECO:0000313" key="2">
    <source>
        <dbReference type="EMBL" id="SNS28827.1"/>
    </source>
</evidence>
<keyword evidence="1" id="KW-0812">Transmembrane</keyword>
<dbReference type="AlphaFoldDB" id="A0A239D959"/>
<reference evidence="3" key="1">
    <citation type="submission" date="2017-06" db="EMBL/GenBank/DDBJ databases">
        <authorList>
            <person name="Varghese N."/>
            <person name="Submissions S."/>
        </authorList>
    </citation>
    <scope>NUCLEOTIDE SEQUENCE [LARGE SCALE GENOMIC DNA]</scope>
    <source>
        <strain evidence="3">DSM 46839</strain>
    </source>
</reference>
<name>A0A239D959_9ACTN</name>
<evidence type="ECO:0000313" key="3">
    <source>
        <dbReference type="Proteomes" id="UP000198373"/>
    </source>
</evidence>
<keyword evidence="1" id="KW-1133">Transmembrane helix</keyword>
<dbReference type="Proteomes" id="UP000198373">
    <property type="component" value="Unassembled WGS sequence"/>
</dbReference>
<gene>
    <name evidence="2" type="ORF">SAMN06893096_10372</name>
</gene>